<proteinExistence type="predicted"/>
<reference evidence="1 2" key="1">
    <citation type="submission" date="2019-02" db="EMBL/GenBank/DDBJ databases">
        <title>Siculibacillus lacustris gen. nov., sp. nov., a new rosette-forming bacterium isolated from a freshwater crater lake (Lake St. Ana, Romania).</title>
        <authorList>
            <person name="Felfoldi T."/>
            <person name="Marton Z."/>
            <person name="Szabo A."/>
            <person name="Mentes A."/>
            <person name="Boka K."/>
            <person name="Marialigeti K."/>
            <person name="Mathe I."/>
            <person name="Koncz M."/>
            <person name="Schumann P."/>
            <person name="Toth E."/>
        </authorList>
    </citation>
    <scope>NUCLEOTIDE SEQUENCE [LARGE SCALE GENOMIC DNA]</scope>
    <source>
        <strain evidence="1 2">SA-279</strain>
    </source>
</reference>
<dbReference type="AlphaFoldDB" id="A0A4Q9VKQ1"/>
<sequence>MMDDEDQDIRADLVRLRQEHRDLDFAIDALIETGRGDHLTLQRLKKKKLAIRDRITHLEDKLVPDIIA</sequence>
<evidence type="ECO:0000313" key="2">
    <source>
        <dbReference type="Proteomes" id="UP000292781"/>
    </source>
</evidence>
<protein>
    <submittedName>
        <fullName evidence="1">DUF465 domain-containing protein</fullName>
    </submittedName>
</protein>
<dbReference type="Gene3D" id="6.10.280.50">
    <property type="match status" value="1"/>
</dbReference>
<comment type="caution">
    <text evidence="1">The sequence shown here is derived from an EMBL/GenBank/DDBJ whole genome shotgun (WGS) entry which is preliminary data.</text>
</comment>
<gene>
    <name evidence="1" type="ORF">EYW49_16700</name>
</gene>
<keyword evidence="2" id="KW-1185">Reference proteome</keyword>
<evidence type="ECO:0000313" key="1">
    <source>
        <dbReference type="EMBL" id="TBW35089.1"/>
    </source>
</evidence>
<dbReference type="Proteomes" id="UP000292781">
    <property type="component" value="Unassembled WGS sequence"/>
</dbReference>
<dbReference type="RefSeq" id="WP_131310768.1">
    <property type="nucleotide sequence ID" value="NZ_SJFN01000028.1"/>
</dbReference>
<name>A0A4Q9VKQ1_9HYPH</name>
<accession>A0A4Q9VKQ1</accession>
<dbReference type="OrthoDB" id="7869924at2"/>
<dbReference type="Pfam" id="PF04325">
    <property type="entry name" value="DUF465"/>
    <property type="match status" value="1"/>
</dbReference>
<organism evidence="1 2">
    <name type="scientific">Siculibacillus lacustris</name>
    <dbReference type="NCBI Taxonomy" id="1549641"/>
    <lineage>
        <taxon>Bacteria</taxon>
        <taxon>Pseudomonadati</taxon>
        <taxon>Pseudomonadota</taxon>
        <taxon>Alphaproteobacteria</taxon>
        <taxon>Hyphomicrobiales</taxon>
        <taxon>Ancalomicrobiaceae</taxon>
        <taxon>Siculibacillus</taxon>
    </lineage>
</organism>
<dbReference type="EMBL" id="SJFN01000028">
    <property type="protein sequence ID" value="TBW35089.1"/>
    <property type="molecule type" value="Genomic_DNA"/>
</dbReference>
<dbReference type="InterPro" id="IPR007420">
    <property type="entry name" value="DUF465"/>
</dbReference>
<dbReference type="InterPro" id="IPR038444">
    <property type="entry name" value="DUF465_sf"/>
</dbReference>